<name>A0A0F3ILC8_9GAMM</name>
<proteinExistence type="predicted"/>
<comment type="caution">
    <text evidence="2">The sequence shown here is derived from an EMBL/GenBank/DDBJ whole genome shotgun (WGS) entry which is preliminary data.</text>
</comment>
<dbReference type="OrthoDB" id="326336at2"/>
<dbReference type="InterPro" id="IPR016197">
    <property type="entry name" value="Chromo-like_dom_sf"/>
</dbReference>
<accession>A0A0F3ILC8</accession>
<dbReference type="EMBL" id="LAJX01000037">
    <property type="protein sequence ID" value="KJV07462.1"/>
    <property type="molecule type" value="Genomic_DNA"/>
</dbReference>
<dbReference type="InterPro" id="IPR025995">
    <property type="entry name" value="Tudor-knot"/>
</dbReference>
<evidence type="ECO:0000313" key="3">
    <source>
        <dbReference type="Proteomes" id="UP000033684"/>
    </source>
</evidence>
<dbReference type="AlphaFoldDB" id="A0A0F3ILC8"/>
<evidence type="ECO:0000259" key="1">
    <source>
        <dbReference type="Pfam" id="PF11717"/>
    </source>
</evidence>
<organism evidence="2 3">
    <name type="scientific">Methylocucumis oryzae</name>
    <dbReference type="NCBI Taxonomy" id="1632867"/>
    <lineage>
        <taxon>Bacteria</taxon>
        <taxon>Pseudomonadati</taxon>
        <taxon>Pseudomonadota</taxon>
        <taxon>Gammaproteobacteria</taxon>
        <taxon>Methylococcales</taxon>
        <taxon>Methylococcaceae</taxon>
        <taxon>Methylocucumis</taxon>
    </lineage>
</organism>
<evidence type="ECO:0000313" key="2">
    <source>
        <dbReference type="EMBL" id="KJV07462.1"/>
    </source>
</evidence>
<reference evidence="3" key="1">
    <citation type="submission" date="2015-03" db="EMBL/GenBank/DDBJ databases">
        <title>Draft genome sequence of a novel methanotroph (Sn10-6) isolated from flooded ricefield rhizosphere in India.</title>
        <authorList>
            <person name="Pandit P.S."/>
            <person name="Pore S.D."/>
            <person name="Arora P."/>
            <person name="Kapse N.G."/>
            <person name="Dhakephalkar P.K."/>
            <person name="Rahalkar M.C."/>
        </authorList>
    </citation>
    <scope>NUCLEOTIDE SEQUENCE [LARGE SCALE GENOMIC DNA]</scope>
    <source>
        <strain evidence="3">Sn10-6</strain>
    </source>
</reference>
<protein>
    <recommendedName>
        <fullName evidence="1">Tudor-knot domain-containing protein</fullName>
    </recommendedName>
</protein>
<keyword evidence="3" id="KW-1185">Reference proteome</keyword>
<dbReference type="Gene3D" id="2.30.30.140">
    <property type="match status" value="1"/>
</dbReference>
<dbReference type="Pfam" id="PF11717">
    <property type="entry name" value="Tudor-knot"/>
    <property type="match status" value="1"/>
</dbReference>
<reference evidence="2 3" key="2">
    <citation type="journal article" date="2016" name="Microb. Ecol.">
        <title>Genome Characteristics of a Novel Type I Methanotroph (Sn10-6) Isolated from a Flooded Indian Rice Field.</title>
        <authorList>
            <person name="Rahalkar M.C."/>
            <person name="Pandit P.S."/>
            <person name="Dhakephalkar P.K."/>
            <person name="Pore S."/>
            <person name="Arora P."/>
            <person name="Kapse N."/>
        </authorList>
    </citation>
    <scope>NUCLEOTIDE SEQUENCE [LARGE SCALE GENOMIC DNA]</scope>
    <source>
        <strain evidence="2 3">Sn10-6</strain>
    </source>
</reference>
<gene>
    <name evidence="2" type="ORF">VZ94_04620</name>
</gene>
<feature type="domain" description="Tudor-knot" evidence="1">
    <location>
        <begin position="96"/>
        <end position="141"/>
    </location>
</feature>
<dbReference type="SUPFAM" id="SSF54160">
    <property type="entry name" value="Chromo domain-like"/>
    <property type="match status" value="1"/>
</dbReference>
<dbReference type="Proteomes" id="UP000033684">
    <property type="component" value="Unassembled WGS sequence"/>
</dbReference>
<sequence>MAHGVIKVLARIKTKKFTINSGLTSAKIRIGTPARGYNEYTLGGGGVYRLTWSDAKQMWDVTADQQAYNATVAYNQQNPSYNPGKQAHSNLPYRLGDAVMVLWKGKWYASTVIQLGKNKVKIHYDNYDSSWDEWVEAARIRYR</sequence>